<dbReference type="GO" id="GO:0005634">
    <property type="term" value="C:nucleus"/>
    <property type="evidence" value="ECO:0007669"/>
    <property type="project" value="UniProtKB-SubCell"/>
</dbReference>
<evidence type="ECO:0000256" key="4">
    <source>
        <dbReference type="ARBA" id="ARBA00022833"/>
    </source>
</evidence>
<dbReference type="InterPro" id="IPR046341">
    <property type="entry name" value="SET_dom_sf"/>
</dbReference>
<dbReference type="GO" id="GO:0000978">
    <property type="term" value="F:RNA polymerase II cis-regulatory region sequence-specific DNA binding"/>
    <property type="evidence" value="ECO:0007669"/>
    <property type="project" value="TreeGrafter"/>
</dbReference>
<keyword evidence="1" id="KW-0479">Metal-binding</keyword>
<dbReference type="PROSITE" id="PS50280">
    <property type="entry name" value="SET"/>
    <property type="match status" value="1"/>
</dbReference>
<dbReference type="FunFam" id="3.30.160.60:FF:000262">
    <property type="entry name" value="PR domain zinc finger protein 1"/>
    <property type="match status" value="1"/>
</dbReference>
<feature type="compositionally biased region" description="Polar residues" evidence="10">
    <location>
        <begin position="439"/>
        <end position="466"/>
    </location>
</feature>
<evidence type="ECO:0000313" key="14">
    <source>
        <dbReference type="Proteomes" id="UP001046870"/>
    </source>
</evidence>
<dbReference type="InterPro" id="IPR050331">
    <property type="entry name" value="Zinc_finger"/>
</dbReference>
<dbReference type="OrthoDB" id="9345291at2759"/>
<dbReference type="InterPro" id="IPR001214">
    <property type="entry name" value="SET_dom"/>
</dbReference>
<comment type="function">
    <text evidence="8">Transcription factor that mediates a transcriptional program in various innate and adaptive immune tissue-resident lymphocyte T cell types such as tissue-resident memory T (Trm), natural killer (trNK) and natural killer T (NKT) cells and negatively regulates gene expression of proteins that promote the egress of tissue-resident T-cell populations from non-lymphoid organs. Plays a role in the development, retention and long-term establishment of adaptive and innate tissue-resident lymphocyte T cell types in non-lymphoid organs, such as the skin and gut, but also in other nonbarrier tissues like liver and kidney, and therefore may provide immediate immunological protection against reactivating infections or viral reinfection. Binds specifically to the PRDI element in the promoter of the beta-interferon gene. Drives the maturation of B-lymphocytes into Ig secreting cells. Associates with the transcriptional repressor ZNF683 to chromatin at gene promoter regions.</text>
</comment>
<dbReference type="CDD" id="cd19187">
    <property type="entry name" value="PR-SET_PRDM1"/>
    <property type="match status" value="1"/>
</dbReference>
<feature type="compositionally biased region" description="Basic and acidic residues" evidence="10">
    <location>
        <begin position="429"/>
        <end position="438"/>
    </location>
</feature>
<comment type="subcellular location">
    <subcellularLocation>
        <location evidence="8">Nucleus</location>
    </subcellularLocation>
    <subcellularLocation>
        <location evidence="8">Cytoplasm</location>
    </subcellularLocation>
</comment>
<dbReference type="PROSITE" id="PS50157">
    <property type="entry name" value="ZINC_FINGER_C2H2_2"/>
    <property type="match status" value="4"/>
</dbReference>
<keyword evidence="2" id="KW-0677">Repeat</keyword>
<dbReference type="SMART" id="SM00317">
    <property type="entry name" value="SET"/>
    <property type="match status" value="1"/>
</dbReference>
<keyword evidence="5" id="KW-0805">Transcription regulation</keyword>
<proteinExistence type="inferred from homology"/>
<evidence type="ECO:0000256" key="3">
    <source>
        <dbReference type="ARBA" id="ARBA00022771"/>
    </source>
</evidence>
<accession>A0A9D3PK33</accession>
<evidence type="ECO:0000256" key="1">
    <source>
        <dbReference type="ARBA" id="ARBA00022723"/>
    </source>
</evidence>
<dbReference type="PROSITE" id="PS00028">
    <property type="entry name" value="ZINC_FINGER_C2H2_1"/>
    <property type="match status" value="4"/>
</dbReference>
<evidence type="ECO:0000259" key="11">
    <source>
        <dbReference type="PROSITE" id="PS50157"/>
    </source>
</evidence>
<dbReference type="FunFam" id="3.30.160.60:FF:000748">
    <property type="entry name" value="PR domain zinc finger protein"/>
    <property type="match status" value="1"/>
</dbReference>
<dbReference type="Gene3D" id="3.30.160.60">
    <property type="entry name" value="Classic Zinc Finger"/>
    <property type="match status" value="4"/>
</dbReference>
<dbReference type="AlphaFoldDB" id="A0A9D3PK33"/>
<evidence type="ECO:0000256" key="6">
    <source>
        <dbReference type="ARBA" id="ARBA00023163"/>
    </source>
</evidence>
<keyword evidence="7" id="KW-0539">Nucleus</keyword>
<keyword evidence="3 9" id="KW-0863">Zinc-finger</keyword>
<dbReference type="SMART" id="SM00355">
    <property type="entry name" value="ZnF_C2H2"/>
    <property type="match status" value="5"/>
</dbReference>
<feature type="region of interest" description="Disordered" evidence="10">
    <location>
        <begin position="300"/>
        <end position="325"/>
    </location>
</feature>
<dbReference type="EMBL" id="JAFDVH010000018">
    <property type="protein sequence ID" value="KAG7461021.1"/>
    <property type="molecule type" value="Genomic_DNA"/>
</dbReference>
<dbReference type="InterPro" id="IPR036236">
    <property type="entry name" value="Znf_C2H2_sf"/>
</dbReference>
<keyword evidence="4" id="KW-0862">Zinc</keyword>
<dbReference type="Proteomes" id="UP001046870">
    <property type="component" value="Chromosome 18"/>
</dbReference>
<sequence length="739" mass="83529">MLSTEESPQKADHVTVKMDVQDEDLSNWIEAEFEEKCTYIVKDHPWEGGNLTQAKASLPRNLLFIYAPNSTEVIGVSSRDYIPKGTRFGPLVGERYTAETVPKDASRKYFWRVYSEGEFHHFLDGLNEDKSNWMRYVNPARSTRDQNLAACQNGMSIFFYTLRPIPPEQELLVWYCSEFAQRLRYSSCGGVTMHRLEQSQMDVKQQATETIHTQESPGKREFRQHSISEILKGTCKEPRRSQTICPQSLDSPLSIKCSQEPNFFPHVVYPLHPLANHSYWRASSNASAFSLSSPISGSSPGCSPSLPSSPTPAPQEHKHSIPDSSDLYKQGLGHYPCRTPSNHLYRNPVYPGYVLPHYPKVFPHTYTLYNNMQPPHLSCTPEMLPSEGGQGFLSPPTGLYKDFLLPPTNTCKNFWLSGPTSAFSSATAPDDKPPHTPDSRSPTTGSAVSANPVSTKRTSVLPTASNTGDALTISKMKRGYKTLPYPLKKQNGKIKYDCNICGKTFSQLSNLKVHLRVHSGERPFKCQACSKGFTQLAHLQKHFLVHTGEKPHECKVCHKRFSSTSNLKTHLRLHSGEKPYRCKLCPAKFTQFIHLKLHKRQHARVRPHECPHCRRCYIHLCSLRVHLKGYCPAAPPSSPAGLSLDEMSRVNEEIEQFDLSDSADRLEEANRADVSSLVEMEIHSMIWKERELRSCSSKDGSKRLHSASYEASVIKLCHRSPLPLLPIEFKQEPLKLMDH</sequence>
<dbReference type="PANTHER" id="PTHR16515:SF68">
    <property type="entry name" value="PR DOMAIN ZINC FINGER PROTEIN 1"/>
    <property type="match status" value="1"/>
</dbReference>
<feature type="domain" description="SET" evidence="12">
    <location>
        <begin position="59"/>
        <end position="176"/>
    </location>
</feature>
<dbReference type="InterPro" id="IPR013087">
    <property type="entry name" value="Znf_C2H2_type"/>
</dbReference>
<feature type="domain" description="C2H2-type" evidence="11">
    <location>
        <begin position="552"/>
        <end position="579"/>
    </location>
</feature>
<dbReference type="FunFam" id="3.30.160.60:FF:000211">
    <property type="entry name" value="PR domain zinc finger protein 1"/>
    <property type="match status" value="1"/>
</dbReference>
<dbReference type="SUPFAM" id="SSF82199">
    <property type="entry name" value="SET domain"/>
    <property type="match status" value="1"/>
</dbReference>
<dbReference type="GO" id="GO:0001227">
    <property type="term" value="F:DNA-binding transcription repressor activity, RNA polymerase II-specific"/>
    <property type="evidence" value="ECO:0007669"/>
    <property type="project" value="InterPro"/>
</dbReference>
<dbReference type="Gene3D" id="2.170.270.10">
    <property type="entry name" value="SET domain"/>
    <property type="match status" value="1"/>
</dbReference>
<dbReference type="SUPFAM" id="SSF57667">
    <property type="entry name" value="beta-beta-alpha zinc fingers"/>
    <property type="match status" value="3"/>
</dbReference>
<dbReference type="GO" id="GO:0005737">
    <property type="term" value="C:cytoplasm"/>
    <property type="evidence" value="ECO:0007669"/>
    <property type="project" value="UniProtKB-SubCell"/>
</dbReference>
<dbReference type="PIRSF" id="PIRSF013212">
    <property type="entry name" value="PRDM1"/>
    <property type="match status" value="1"/>
</dbReference>
<keyword evidence="14" id="KW-1185">Reference proteome</keyword>
<keyword evidence="6" id="KW-0804">Transcription</keyword>
<dbReference type="InterPro" id="IPR016608">
    <property type="entry name" value="PRDM1"/>
</dbReference>
<protein>
    <recommendedName>
        <fullName evidence="8">PR domain zinc finger protein 1</fullName>
        <ecNumber evidence="8">2.1.1.-</ecNumber>
    </recommendedName>
</protein>
<evidence type="ECO:0000256" key="9">
    <source>
        <dbReference type="PROSITE-ProRule" id="PRU00042"/>
    </source>
</evidence>
<evidence type="ECO:0000256" key="7">
    <source>
        <dbReference type="ARBA" id="ARBA00023242"/>
    </source>
</evidence>
<feature type="region of interest" description="Disordered" evidence="10">
    <location>
        <begin position="425"/>
        <end position="466"/>
    </location>
</feature>
<reference evidence="13" key="1">
    <citation type="submission" date="2021-01" db="EMBL/GenBank/DDBJ databases">
        <authorList>
            <person name="Zahm M."/>
            <person name="Roques C."/>
            <person name="Cabau C."/>
            <person name="Klopp C."/>
            <person name="Donnadieu C."/>
            <person name="Jouanno E."/>
            <person name="Lampietro C."/>
            <person name="Louis A."/>
            <person name="Herpin A."/>
            <person name="Echchiki A."/>
            <person name="Berthelot C."/>
            <person name="Parey E."/>
            <person name="Roest-Crollius H."/>
            <person name="Braasch I."/>
            <person name="Postlethwait J."/>
            <person name="Bobe J."/>
            <person name="Montfort J."/>
            <person name="Bouchez O."/>
            <person name="Begum T."/>
            <person name="Mejri S."/>
            <person name="Adams A."/>
            <person name="Chen W.-J."/>
            <person name="Guiguen Y."/>
        </authorList>
    </citation>
    <scope>NUCLEOTIDE SEQUENCE</scope>
    <source>
        <strain evidence="13">YG-15Mar2019-1</strain>
        <tissue evidence="13">Brain</tissue>
    </source>
</reference>
<evidence type="ECO:0000256" key="10">
    <source>
        <dbReference type="SAM" id="MobiDB-lite"/>
    </source>
</evidence>
<dbReference type="GO" id="GO:0008270">
    <property type="term" value="F:zinc ion binding"/>
    <property type="evidence" value="ECO:0007669"/>
    <property type="project" value="UniProtKB-KW"/>
</dbReference>
<dbReference type="InterPro" id="IPR044413">
    <property type="entry name" value="PRDM1_PR-SET"/>
</dbReference>
<dbReference type="Pfam" id="PF21549">
    <property type="entry name" value="PRDM2_PR"/>
    <property type="match status" value="1"/>
</dbReference>
<gene>
    <name evidence="13" type="ORF">MATL_G00205200</name>
</gene>
<comment type="caution">
    <text evidence="13">The sequence shown here is derived from an EMBL/GenBank/DDBJ whole genome shotgun (WGS) entry which is preliminary data.</text>
</comment>
<dbReference type="PANTHER" id="PTHR16515">
    <property type="entry name" value="PR DOMAIN ZINC FINGER PROTEIN"/>
    <property type="match status" value="1"/>
</dbReference>
<comment type="subunit">
    <text evidence="8">Interacts with PRMT5. Interacts with FBXO10. Interacts with FBXO11.</text>
</comment>
<dbReference type="FunFam" id="3.30.160.60:FF:000060">
    <property type="entry name" value="zinc finger protein 436"/>
    <property type="match status" value="1"/>
</dbReference>
<dbReference type="GO" id="GO:0045165">
    <property type="term" value="P:cell fate commitment"/>
    <property type="evidence" value="ECO:0007669"/>
    <property type="project" value="UniProtKB-UniRule"/>
</dbReference>
<dbReference type="Pfam" id="PF00096">
    <property type="entry name" value="zf-C2H2"/>
    <property type="match status" value="2"/>
</dbReference>
<evidence type="ECO:0000259" key="12">
    <source>
        <dbReference type="PROSITE" id="PS50280"/>
    </source>
</evidence>
<feature type="domain" description="C2H2-type" evidence="11">
    <location>
        <begin position="524"/>
        <end position="551"/>
    </location>
</feature>
<dbReference type="FunFam" id="2.170.270.10:FF:000019">
    <property type="entry name" value="PR domain zinc finger protein 1"/>
    <property type="match status" value="1"/>
</dbReference>
<evidence type="ECO:0000313" key="13">
    <source>
        <dbReference type="EMBL" id="KAG7461021.1"/>
    </source>
</evidence>
<evidence type="ECO:0000256" key="8">
    <source>
        <dbReference type="PIRNR" id="PIRNR013212"/>
    </source>
</evidence>
<organism evidence="13 14">
    <name type="scientific">Megalops atlanticus</name>
    <name type="common">Tarpon</name>
    <name type="synonym">Clupea gigantea</name>
    <dbReference type="NCBI Taxonomy" id="7932"/>
    <lineage>
        <taxon>Eukaryota</taxon>
        <taxon>Metazoa</taxon>
        <taxon>Chordata</taxon>
        <taxon>Craniata</taxon>
        <taxon>Vertebrata</taxon>
        <taxon>Euteleostomi</taxon>
        <taxon>Actinopterygii</taxon>
        <taxon>Neopterygii</taxon>
        <taxon>Teleostei</taxon>
        <taxon>Elopiformes</taxon>
        <taxon>Megalopidae</taxon>
        <taxon>Megalops</taxon>
    </lineage>
</organism>
<name>A0A9D3PK33_MEGAT</name>
<evidence type="ECO:0000256" key="5">
    <source>
        <dbReference type="ARBA" id="ARBA00023015"/>
    </source>
</evidence>
<evidence type="ECO:0000256" key="2">
    <source>
        <dbReference type="ARBA" id="ARBA00022737"/>
    </source>
</evidence>
<feature type="domain" description="C2H2-type" evidence="11">
    <location>
        <begin position="496"/>
        <end position="523"/>
    </location>
</feature>
<comment type="similarity">
    <text evidence="8">Belongs to the class V-like SAM-binding methyltransferase superfamily.</text>
</comment>
<dbReference type="EC" id="2.1.1.-" evidence="8"/>
<feature type="domain" description="C2H2-type" evidence="11">
    <location>
        <begin position="580"/>
        <end position="607"/>
    </location>
</feature>